<reference evidence="1 2" key="1">
    <citation type="submission" date="2017-07" db="EMBL/GenBank/DDBJ databases">
        <title>Leptospira spp. isolated from tropical soils.</title>
        <authorList>
            <person name="Thibeaux R."/>
            <person name="Iraola G."/>
            <person name="Ferres I."/>
            <person name="Bierque E."/>
            <person name="Girault D."/>
            <person name="Soupe-Gilbert M.-E."/>
            <person name="Picardeau M."/>
            <person name="Goarant C."/>
        </authorList>
    </citation>
    <scope>NUCLEOTIDE SEQUENCE [LARGE SCALE GENOMIC DNA]</scope>
    <source>
        <strain evidence="1 2">FH2-C-A2</strain>
    </source>
</reference>
<name>A0A2M9ZHD2_9LEPT</name>
<dbReference type="NCBIfam" id="TIGR04457">
    <property type="entry name" value="lipo_LenA_lepto"/>
    <property type="match status" value="1"/>
</dbReference>
<gene>
    <name evidence="1" type="primary">lenA</name>
    <name evidence="1" type="ORF">CH371_02055</name>
</gene>
<keyword evidence="1" id="KW-0449">Lipoprotein</keyword>
<sequence length="246" mass="26725">MPTVILAASILLFGFCKKQEEAPVAQIVGTKYSAWNQWIYKKPGTAEKADQVSLVYGNEEVTGLELVNHESTDAKGNKTSAEYLKMKTVDGKEGFALAKNFFDDVIFIIAEGDSVYAKNSLTSPTKGKLEKGMSCFESEANGDFAKVRCSASILKGGKLNSFYEVWLQTSSPNLSRISSNPLLADSIRNLKTASDKILEAEKATEPAKQDELKKAAAAALKTVVEKGDQFQEDATNLATEHGLVLE</sequence>
<accession>A0A2M9ZHD2</accession>
<comment type="caution">
    <text evidence="1">The sequence shown here is derived from an EMBL/GenBank/DDBJ whole genome shotgun (WGS) entry which is preliminary data.</text>
</comment>
<protein>
    <submittedName>
        <fullName evidence="1">Lipoprotein LenA</fullName>
    </submittedName>
</protein>
<dbReference type="InterPro" id="IPR031024">
    <property type="entry name" value="Lipo_LenA_lepto"/>
</dbReference>
<proteinExistence type="predicted"/>
<dbReference type="Proteomes" id="UP000231912">
    <property type="component" value="Unassembled WGS sequence"/>
</dbReference>
<evidence type="ECO:0000313" key="2">
    <source>
        <dbReference type="Proteomes" id="UP000231912"/>
    </source>
</evidence>
<dbReference type="AlphaFoldDB" id="A0A2M9ZHD2"/>
<evidence type="ECO:0000313" key="1">
    <source>
        <dbReference type="EMBL" id="PJZ67849.1"/>
    </source>
</evidence>
<organism evidence="1 2">
    <name type="scientific">Leptospira wolffii</name>
    <dbReference type="NCBI Taxonomy" id="409998"/>
    <lineage>
        <taxon>Bacteria</taxon>
        <taxon>Pseudomonadati</taxon>
        <taxon>Spirochaetota</taxon>
        <taxon>Spirochaetia</taxon>
        <taxon>Leptospirales</taxon>
        <taxon>Leptospiraceae</taxon>
        <taxon>Leptospira</taxon>
    </lineage>
</organism>
<dbReference type="EMBL" id="NPDT01000001">
    <property type="protein sequence ID" value="PJZ67849.1"/>
    <property type="molecule type" value="Genomic_DNA"/>
</dbReference>